<dbReference type="Proteomes" id="UP001239111">
    <property type="component" value="Chromosome 3"/>
</dbReference>
<evidence type="ECO:0000313" key="2">
    <source>
        <dbReference type="Proteomes" id="UP001239111"/>
    </source>
</evidence>
<evidence type="ECO:0000313" key="1">
    <source>
        <dbReference type="EMBL" id="KAJ8672545.1"/>
    </source>
</evidence>
<protein>
    <submittedName>
        <fullName evidence="1">Uncharacterized protein</fullName>
    </submittedName>
</protein>
<accession>A0ACC2NMZ2</accession>
<dbReference type="EMBL" id="CM056743">
    <property type="protein sequence ID" value="KAJ8672545.1"/>
    <property type="molecule type" value="Genomic_DNA"/>
</dbReference>
<reference evidence="1" key="1">
    <citation type="submission" date="2023-04" db="EMBL/GenBank/DDBJ databases">
        <title>A chromosome-level genome assembly of the parasitoid wasp Eretmocerus hayati.</title>
        <authorList>
            <person name="Zhong Y."/>
            <person name="Liu S."/>
            <person name="Liu Y."/>
        </authorList>
    </citation>
    <scope>NUCLEOTIDE SEQUENCE</scope>
    <source>
        <strain evidence="1">ZJU_SS_LIU_2023</strain>
    </source>
</reference>
<comment type="caution">
    <text evidence="1">The sequence shown here is derived from an EMBL/GenBank/DDBJ whole genome shotgun (WGS) entry which is preliminary data.</text>
</comment>
<proteinExistence type="predicted"/>
<name>A0ACC2NMZ2_9HYME</name>
<sequence>MGYQISRSAMYTRVLPRNSHTNEGERNVKTVPITFTKAQNNSTKWHPDAHFCTASIRLLESLASLTGPGLVFFLSQDDKARVHIGVRAANKQSAILMHVDYKVSLPDDDFVVGSRHELIPSVYAGIVIKPRGLGDPKSVSYSGPTYVAIRSGKHDSSTAASHAADFKRLLGLENFLELSKIDGRTEPIVIISADGGPDENPRYPKVISWGIELFISEDLDGLFVVTNAPGHNAFRTIRQNLQNLWDLFCYKKAATDHMKSLNHAPVKAPQKSRIKRIEAQRKEEVLCIMQEHGASTLTAEWIMEDHIQNHDSDDCIDNREKERDESDQFPEIKNLPEWLESPWVLDAHS</sequence>
<keyword evidence="2" id="KW-1185">Reference proteome</keyword>
<gene>
    <name evidence="1" type="ORF">QAD02_003804</name>
</gene>
<organism evidence="1 2">
    <name type="scientific">Eretmocerus hayati</name>
    <dbReference type="NCBI Taxonomy" id="131215"/>
    <lineage>
        <taxon>Eukaryota</taxon>
        <taxon>Metazoa</taxon>
        <taxon>Ecdysozoa</taxon>
        <taxon>Arthropoda</taxon>
        <taxon>Hexapoda</taxon>
        <taxon>Insecta</taxon>
        <taxon>Pterygota</taxon>
        <taxon>Neoptera</taxon>
        <taxon>Endopterygota</taxon>
        <taxon>Hymenoptera</taxon>
        <taxon>Apocrita</taxon>
        <taxon>Proctotrupomorpha</taxon>
        <taxon>Chalcidoidea</taxon>
        <taxon>Aphelinidae</taxon>
        <taxon>Aphelininae</taxon>
        <taxon>Eretmocerus</taxon>
    </lineage>
</organism>